<evidence type="ECO:0000256" key="6">
    <source>
        <dbReference type="ARBA" id="ARBA00022801"/>
    </source>
</evidence>
<evidence type="ECO:0000256" key="1">
    <source>
        <dbReference type="ARBA" id="ARBA00004970"/>
    </source>
</evidence>
<sequence length="217" mass="24719">MRLAIFDLDNTLLNGDSDHAWGEFLCNEGLVDHDVYREANDRFYQHYQQGTLDIDEFLGFALQPLTRFSREQLQQLHTRFMQECIEPMILPAAQALLEKHRQAGDFLLIITATNSFITAPIARRLGVDDLLATDPEEINGDYTGRVAGTPCFREGKVLRLQTWLAQADHSLKDSYFYSDSCNDLPLLEAVDHPVAVNPDETLLAVAQERNWPVLDLR</sequence>
<proteinExistence type="inferred from homology"/>
<evidence type="ECO:0000256" key="2">
    <source>
        <dbReference type="ARBA" id="ARBA00009184"/>
    </source>
</evidence>
<dbReference type="FunFam" id="3.40.50.1000:FF:000025">
    <property type="entry name" value="HAD hydrolase, family IB"/>
    <property type="match status" value="1"/>
</dbReference>
<keyword evidence="5" id="KW-0479">Metal-binding</keyword>
<organism evidence="11 12">
    <name type="scientific">Nitrincola iocasae</name>
    <dbReference type="NCBI Taxonomy" id="2614693"/>
    <lineage>
        <taxon>Bacteria</taxon>
        <taxon>Pseudomonadati</taxon>
        <taxon>Pseudomonadota</taxon>
        <taxon>Gammaproteobacteria</taxon>
        <taxon>Oceanospirillales</taxon>
        <taxon>Oceanospirillaceae</taxon>
        <taxon>Nitrincola</taxon>
    </lineage>
</organism>
<evidence type="ECO:0000313" key="11">
    <source>
        <dbReference type="EMBL" id="QEW05201.1"/>
    </source>
</evidence>
<name>A0A5J6L9Z8_9GAMM</name>
<dbReference type="Pfam" id="PF12710">
    <property type="entry name" value="HAD"/>
    <property type="match status" value="1"/>
</dbReference>
<evidence type="ECO:0000256" key="5">
    <source>
        <dbReference type="ARBA" id="ARBA00022723"/>
    </source>
</evidence>
<dbReference type="CDD" id="cd02612">
    <property type="entry name" value="HAD_PGPPase"/>
    <property type="match status" value="1"/>
</dbReference>
<comment type="similarity">
    <text evidence="2">Belongs to the HAD-like hydrolase superfamily. SerB family.</text>
</comment>
<dbReference type="InterPro" id="IPR023214">
    <property type="entry name" value="HAD_sf"/>
</dbReference>
<comment type="pathway">
    <text evidence="1">Amino-acid biosynthesis; L-histidine biosynthesis; L-histidine from 5-phospho-alpha-D-ribose 1-diphosphate: step 8/9.</text>
</comment>
<dbReference type="RefSeq" id="WP_151053265.1">
    <property type="nucleotide sequence ID" value="NZ_CP044222.1"/>
</dbReference>
<reference evidence="11 12" key="1">
    <citation type="submission" date="2019-09" db="EMBL/GenBank/DDBJ databases">
        <title>Nitrincola iocasae sp. nov., a bacterium isolated from the sediment collected at a cold seep field in South China Sea.</title>
        <authorList>
            <person name="Zhang H."/>
            <person name="Wang H."/>
            <person name="Li C."/>
        </authorList>
    </citation>
    <scope>NUCLEOTIDE SEQUENCE [LARGE SCALE GENOMIC DNA]</scope>
    <source>
        <strain evidence="11 12">KXZD1103</strain>
    </source>
</reference>
<dbReference type="Gene3D" id="3.40.50.1000">
    <property type="entry name" value="HAD superfamily/HAD-like"/>
    <property type="match status" value="1"/>
</dbReference>
<evidence type="ECO:0000256" key="9">
    <source>
        <dbReference type="ARBA" id="ARBA00052092"/>
    </source>
</evidence>
<evidence type="ECO:0000256" key="3">
    <source>
        <dbReference type="ARBA" id="ARBA00013085"/>
    </source>
</evidence>
<evidence type="ECO:0000256" key="10">
    <source>
        <dbReference type="ARBA" id="ARBA00053547"/>
    </source>
</evidence>
<dbReference type="Gene3D" id="1.20.1440.100">
    <property type="entry name" value="SG protein - dephosphorylation function"/>
    <property type="match status" value="1"/>
</dbReference>
<evidence type="ECO:0000313" key="12">
    <source>
        <dbReference type="Proteomes" id="UP000325606"/>
    </source>
</evidence>
<dbReference type="GO" id="GO:0004401">
    <property type="term" value="F:histidinol-phosphatase activity"/>
    <property type="evidence" value="ECO:0007669"/>
    <property type="project" value="UniProtKB-EC"/>
</dbReference>
<dbReference type="InterPro" id="IPR006385">
    <property type="entry name" value="HAD_hydro_SerB1"/>
</dbReference>
<dbReference type="SUPFAM" id="SSF56784">
    <property type="entry name" value="HAD-like"/>
    <property type="match status" value="1"/>
</dbReference>
<dbReference type="GO" id="GO:0046872">
    <property type="term" value="F:metal ion binding"/>
    <property type="evidence" value="ECO:0007669"/>
    <property type="project" value="UniProtKB-KW"/>
</dbReference>
<dbReference type="InterPro" id="IPR036412">
    <property type="entry name" value="HAD-like_sf"/>
</dbReference>
<keyword evidence="12" id="KW-1185">Reference proteome</keyword>
<gene>
    <name evidence="11" type="ORF">F5I99_01065</name>
</gene>
<keyword evidence="7" id="KW-0460">Magnesium</keyword>
<evidence type="ECO:0000256" key="4">
    <source>
        <dbReference type="ARBA" id="ARBA00021697"/>
    </source>
</evidence>
<dbReference type="NCBIfam" id="TIGR01490">
    <property type="entry name" value="HAD-SF-IB-hyp1"/>
    <property type="match status" value="1"/>
</dbReference>
<comment type="function">
    <text evidence="10">Catalyzes the dephosphorylation of histidinol-phosphate to histidinol, the direct precursor of histidine.</text>
</comment>
<dbReference type="PANTHER" id="PTHR43344:SF13">
    <property type="entry name" value="PHOSPHATASE RV3661-RELATED"/>
    <property type="match status" value="1"/>
</dbReference>
<evidence type="ECO:0000256" key="7">
    <source>
        <dbReference type="ARBA" id="ARBA00022842"/>
    </source>
</evidence>
<protein>
    <recommendedName>
        <fullName evidence="4">Histidinol-phosphatase</fullName>
        <ecNumber evidence="3">3.1.3.15</ecNumber>
    </recommendedName>
    <alternativeName>
        <fullName evidence="8">Histidinol-phosphate phosphatase</fullName>
    </alternativeName>
</protein>
<dbReference type="AlphaFoldDB" id="A0A5J6L9Z8"/>
<keyword evidence="6 11" id="KW-0378">Hydrolase</keyword>
<comment type="catalytic activity">
    <reaction evidence="9">
        <text>L-histidinol phosphate + H2O = L-histidinol + phosphate</text>
        <dbReference type="Rhea" id="RHEA:14465"/>
        <dbReference type="ChEBI" id="CHEBI:15377"/>
        <dbReference type="ChEBI" id="CHEBI:43474"/>
        <dbReference type="ChEBI" id="CHEBI:57699"/>
        <dbReference type="ChEBI" id="CHEBI:57980"/>
        <dbReference type="EC" id="3.1.3.15"/>
    </reaction>
    <physiologicalReaction direction="left-to-right" evidence="9">
        <dbReference type="Rhea" id="RHEA:14466"/>
    </physiologicalReaction>
</comment>
<dbReference type="NCBIfam" id="TIGR01488">
    <property type="entry name" value="HAD-SF-IB"/>
    <property type="match status" value="1"/>
</dbReference>
<accession>A0A5J6L9Z8</accession>
<dbReference type="EC" id="3.1.3.15" evidence="3"/>
<dbReference type="InterPro" id="IPR050582">
    <property type="entry name" value="HAD-like_SerB"/>
</dbReference>
<dbReference type="Proteomes" id="UP000325606">
    <property type="component" value="Chromosome"/>
</dbReference>
<dbReference type="EMBL" id="CP044222">
    <property type="protein sequence ID" value="QEW05201.1"/>
    <property type="molecule type" value="Genomic_DNA"/>
</dbReference>
<dbReference type="KEGG" id="nik:F5I99_01065"/>
<dbReference type="PANTHER" id="PTHR43344">
    <property type="entry name" value="PHOSPHOSERINE PHOSPHATASE"/>
    <property type="match status" value="1"/>
</dbReference>
<evidence type="ECO:0000256" key="8">
    <source>
        <dbReference type="ARBA" id="ARBA00033209"/>
    </source>
</evidence>